<accession>A0A8S5MSJ9</accession>
<organism evidence="1">
    <name type="scientific">Siphoviridae sp. ctD6g5</name>
    <dbReference type="NCBI Taxonomy" id="2826196"/>
    <lineage>
        <taxon>Viruses</taxon>
        <taxon>Duplodnaviria</taxon>
        <taxon>Heunggongvirae</taxon>
        <taxon>Uroviricota</taxon>
        <taxon>Caudoviricetes</taxon>
    </lineage>
</organism>
<name>A0A8S5MSJ9_9CAUD</name>
<reference evidence="1" key="1">
    <citation type="journal article" date="2021" name="Proc. Natl. Acad. Sci. U.S.A.">
        <title>A Catalog of Tens of Thousands of Viruses from Human Metagenomes Reveals Hidden Associations with Chronic Diseases.</title>
        <authorList>
            <person name="Tisza M.J."/>
            <person name="Buck C.B."/>
        </authorList>
    </citation>
    <scope>NUCLEOTIDE SEQUENCE</scope>
    <source>
        <strain evidence="1">CtD6g5</strain>
    </source>
</reference>
<evidence type="ECO:0000313" key="1">
    <source>
        <dbReference type="EMBL" id="DAD84939.1"/>
    </source>
</evidence>
<dbReference type="Pfam" id="PF10844">
    <property type="entry name" value="DUF2577"/>
    <property type="match status" value="1"/>
</dbReference>
<sequence length="167" mass="18433">MNIGWTLLCGEVNLLLNATELVKTIQKIAVEAVKASNPVHICYGEVVSINPLSIAVDQKMILGSKQLVLTRNVTDYDTEVTVDWNTETMKVTHGHAISGQNDYSGEPVHSHLWNGILTSTTTSHEHKIIGRKKIRIHNALKVGNKVILLGQQGGQRYIVLDRIGEMS</sequence>
<protein>
    <recommendedName>
        <fullName evidence="2">DUF2577 domain-containing protein</fullName>
    </recommendedName>
</protein>
<evidence type="ECO:0008006" key="2">
    <source>
        <dbReference type="Google" id="ProtNLM"/>
    </source>
</evidence>
<proteinExistence type="predicted"/>
<dbReference type="EMBL" id="BK014970">
    <property type="protein sequence ID" value="DAD84939.1"/>
    <property type="molecule type" value="Genomic_DNA"/>
</dbReference>
<dbReference type="InterPro" id="IPR022555">
    <property type="entry name" value="DUF2577"/>
</dbReference>